<feature type="domain" description="TF-B3" evidence="9">
    <location>
        <begin position="120"/>
        <end position="222"/>
    </location>
</feature>
<dbReference type="FunFam" id="2.40.330.10:FF:000001">
    <property type="entry name" value="Auxin response factor"/>
    <property type="match status" value="1"/>
</dbReference>
<dbReference type="PANTHER" id="PTHR31384">
    <property type="entry name" value="AUXIN RESPONSE FACTOR 4-RELATED"/>
    <property type="match status" value="1"/>
</dbReference>
<keyword evidence="6" id="KW-0804">Transcription</keyword>
<comment type="function">
    <text evidence="1">Auxin response factors (ARFs) are transcriptional factors that bind specifically to the DNA sequence 5'-TGTCTC-3' found in the auxin-responsive promoter elements (AuxREs).</text>
</comment>
<dbReference type="GO" id="GO:0005634">
    <property type="term" value="C:nucleus"/>
    <property type="evidence" value="ECO:0007669"/>
    <property type="project" value="UniProtKB-SubCell"/>
</dbReference>
<evidence type="ECO:0000256" key="5">
    <source>
        <dbReference type="ARBA" id="ARBA00023125"/>
    </source>
</evidence>
<dbReference type="PANTHER" id="PTHR31384:SF94">
    <property type="entry name" value="AUXIN RESPONSE FACTOR 17"/>
    <property type="match status" value="1"/>
</dbReference>
<keyword evidence="4" id="KW-0805">Transcription regulation</keyword>
<dbReference type="CDD" id="cd10017">
    <property type="entry name" value="B3_DNA"/>
    <property type="match status" value="1"/>
</dbReference>
<organism evidence="10">
    <name type="scientific">Spirodela intermedia</name>
    <name type="common">Intermediate duckweed</name>
    <dbReference type="NCBI Taxonomy" id="51605"/>
    <lineage>
        <taxon>Eukaryota</taxon>
        <taxon>Viridiplantae</taxon>
        <taxon>Streptophyta</taxon>
        <taxon>Embryophyta</taxon>
        <taxon>Tracheophyta</taxon>
        <taxon>Spermatophyta</taxon>
        <taxon>Magnoliopsida</taxon>
        <taxon>Liliopsida</taxon>
        <taxon>Araceae</taxon>
        <taxon>Lemnoideae</taxon>
        <taxon>Spirodela</taxon>
    </lineage>
</organism>
<evidence type="ECO:0000256" key="8">
    <source>
        <dbReference type="ARBA" id="ARBA00023294"/>
    </source>
</evidence>
<dbReference type="GO" id="GO:0003677">
    <property type="term" value="F:DNA binding"/>
    <property type="evidence" value="ECO:0007669"/>
    <property type="project" value="UniProtKB-KW"/>
</dbReference>
<dbReference type="SMART" id="SM01019">
    <property type="entry name" value="B3"/>
    <property type="match status" value="1"/>
</dbReference>
<dbReference type="Gene3D" id="2.40.330.10">
    <property type="entry name" value="DNA-binding pseudobarrel domain"/>
    <property type="match status" value="1"/>
</dbReference>
<keyword evidence="7" id="KW-0539">Nucleus</keyword>
<proteinExistence type="inferred from homology"/>
<evidence type="ECO:0000259" key="9">
    <source>
        <dbReference type="PROSITE" id="PS50863"/>
    </source>
</evidence>
<evidence type="ECO:0000256" key="1">
    <source>
        <dbReference type="ARBA" id="ARBA00003182"/>
    </source>
</evidence>
<dbReference type="EMBL" id="CACRZD030000011">
    <property type="protein sequence ID" value="CAA6668366.1"/>
    <property type="molecule type" value="Genomic_DNA"/>
</dbReference>
<reference evidence="10 11" key="1">
    <citation type="submission" date="2019-12" db="EMBL/GenBank/DDBJ databases">
        <authorList>
            <person name="Scholz U."/>
            <person name="Mascher M."/>
            <person name="Fiebig A."/>
        </authorList>
    </citation>
    <scope>NUCLEOTIDE SEQUENCE</scope>
</reference>
<dbReference type="AlphaFoldDB" id="A0A7I8JDZ5"/>
<evidence type="ECO:0000256" key="6">
    <source>
        <dbReference type="ARBA" id="ARBA00023163"/>
    </source>
</evidence>
<dbReference type="Proteomes" id="UP001189122">
    <property type="component" value="Unassembled WGS sequence"/>
</dbReference>
<dbReference type="SUPFAM" id="SSF101936">
    <property type="entry name" value="DNA-binding pseudobarrel domain"/>
    <property type="match status" value="1"/>
</dbReference>
<accession>A0A7I8JDZ5</accession>
<evidence type="ECO:0000256" key="3">
    <source>
        <dbReference type="ARBA" id="ARBA00007853"/>
    </source>
</evidence>
<keyword evidence="5" id="KW-0238">DNA-binding</keyword>
<dbReference type="InterPro" id="IPR003340">
    <property type="entry name" value="B3_DNA-bd"/>
</dbReference>
<dbReference type="Pfam" id="PF02362">
    <property type="entry name" value="B3"/>
    <property type="match status" value="1"/>
</dbReference>
<name>A0A7I8JDZ5_SPIIN</name>
<evidence type="ECO:0000256" key="4">
    <source>
        <dbReference type="ARBA" id="ARBA00023015"/>
    </source>
</evidence>
<dbReference type="GO" id="GO:0009734">
    <property type="term" value="P:auxin-activated signaling pathway"/>
    <property type="evidence" value="ECO:0007669"/>
    <property type="project" value="UniProtKB-KW"/>
</dbReference>
<gene>
    <name evidence="10" type="ORF">SI7747_11014760</name>
</gene>
<evidence type="ECO:0000256" key="2">
    <source>
        <dbReference type="ARBA" id="ARBA00004123"/>
    </source>
</evidence>
<comment type="subcellular location">
    <subcellularLocation>
        <location evidence="2">Nucleus</location>
    </subcellularLocation>
</comment>
<comment type="similarity">
    <text evidence="3">Belongs to the ARF family.</text>
</comment>
<dbReference type="PROSITE" id="PS50863">
    <property type="entry name" value="B3"/>
    <property type="match status" value="1"/>
</dbReference>
<protein>
    <recommendedName>
        <fullName evidence="9">TF-B3 domain-containing protein</fullName>
    </recommendedName>
</protein>
<evidence type="ECO:0000313" key="11">
    <source>
        <dbReference type="Proteomes" id="UP001189122"/>
    </source>
</evidence>
<keyword evidence="8" id="KW-0927">Auxin signaling pathway</keyword>
<evidence type="ECO:0000313" key="10">
    <source>
        <dbReference type="EMBL" id="CAA2629120.1"/>
    </source>
</evidence>
<dbReference type="EMBL" id="LR743598">
    <property type="protein sequence ID" value="CAA2629120.1"/>
    <property type="molecule type" value="Genomic_DNA"/>
</dbReference>
<dbReference type="InterPro" id="IPR044835">
    <property type="entry name" value="ARF_plant"/>
</dbReference>
<dbReference type="GO" id="GO:0006355">
    <property type="term" value="P:regulation of DNA-templated transcription"/>
    <property type="evidence" value="ECO:0007669"/>
    <property type="project" value="InterPro"/>
</dbReference>
<sequence length="461" mass="51699">MASDSPAAVAVEDFSVNPDIWEACAGRSGTIPAVGTSVYYFPQGHAEQALGEVDWESEAEDLSFFFCRVTGVQHLASRSSNEVFAKIRLERDFMYPKPFSSAGGVSSKGVEREEEKLVFVAKVLTPSDANNGGAFSVPRLCADRVFPSLDYTKDNPSQALFVRDLEGNELRFQHIYRGTPRRHLLTTYWAAFVNNKKLIAGDTVIFIKDRTGQIYVGLRRTERSGASAGFPRGLPRAGPSVMLATTGECSTSGQLFSRNRRGRVTPQSVLEAVRAASMGRPFEVTYYPTGGFPEFVLRRNQVDQALNKLWFRGSCACSSSFLLRSIVSPNQVTWDEQDGQRNSKMVNPWEMEKIHGPRDLTRPPIAKFRATMNSELNKSPWWRRRGTPPRLSKMYFLMMASRESGMISSHLVLLTTDLMGSPLCCTTRGRKFIGVITDWESDRHYPADGERHLRRCPHPRC</sequence>
<evidence type="ECO:0000256" key="7">
    <source>
        <dbReference type="ARBA" id="ARBA00023242"/>
    </source>
</evidence>
<dbReference type="InterPro" id="IPR015300">
    <property type="entry name" value="DNA-bd_pseudobarrel_sf"/>
</dbReference>
<keyword evidence="11" id="KW-1185">Reference proteome</keyword>